<evidence type="ECO:0000313" key="3">
    <source>
        <dbReference type="Proteomes" id="UP000315215"/>
    </source>
</evidence>
<dbReference type="KEGG" id="aqt:FN924_11210"/>
<feature type="transmembrane region" description="Helical" evidence="1">
    <location>
        <begin position="111"/>
        <end position="134"/>
    </location>
</feature>
<evidence type="ECO:0000313" key="2">
    <source>
        <dbReference type="EMBL" id="QDP40703.1"/>
    </source>
</evidence>
<dbReference type="EMBL" id="CP041666">
    <property type="protein sequence ID" value="QDP40703.1"/>
    <property type="molecule type" value="Genomic_DNA"/>
</dbReference>
<protein>
    <submittedName>
        <fullName evidence="2">YitT family protein</fullName>
    </submittedName>
</protein>
<dbReference type="AlphaFoldDB" id="A0A516KH28"/>
<gene>
    <name evidence="2" type="ORF">FN924_11210</name>
</gene>
<organism evidence="2 3">
    <name type="scientific">Radiobacillus deserti</name>
    <dbReference type="NCBI Taxonomy" id="2594883"/>
    <lineage>
        <taxon>Bacteria</taxon>
        <taxon>Bacillati</taxon>
        <taxon>Bacillota</taxon>
        <taxon>Bacilli</taxon>
        <taxon>Bacillales</taxon>
        <taxon>Bacillaceae</taxon>
        <taxon>Radiobacillus</taxon>
    </lineage>
</organism>
<keyword evidence="1" id="KW-0812">Transmembrane</keyword>
<feature type="transmembrane region" description="Helical" evidence="1">
    <location>
        <begin position="85"/>
        <end position="105"/>
    </location>
</feature>
<sequence length="229" mass="25329">MTVSDKKLYRGEIQKRWTFFVGGLILLALGIALTIKGKDLGISPWDVFHYGLSLHFGLTVGLWSILAGLTIVLVTSLFTRSVPRIGTFLNMILVGLFIDFFNWLLPDVELFWIEVLVFILGIFISAYGVGIYVAPNLGAGPRDSVMLLINKATGWKVSRVRNGIELLVCVAGFFLGGPVGIGTILIVLCMGHIIGYAIPQSEQLLNYVIRRGDRDEDLNQGTLRLNHHD</sequence>
<accession>A0A516KH28</accession>
<evidence type="ECO:0000256" key="1">
    <source>
        <dbReference type="SAM" id="Phobius"/>
    </source>
</evidence>
<proteinExistence type="predicted"/>
<feature type="transmembrane region" description="Helical" evidence="1">
    <location>
        <begin position="166"/>
        <end position="198"/>
    </location>
</feature>
<keyword evidence="1" id="KW-1133">Transmembrane helix</keyword>
<dbReference type="OrthoDB" id="154912at2"/>
<feature type="transmembrane region" description="Helical" evidence="1">
    <location>
        <begin position="55"/>
        <end position="78"/>
    </location>
</feature>
<dbReference type="Pfam" id="PF19700">
    <property type="entry name" value="DUF6198"/>
    <property type="match status" value="1"/>
</dbReference>
<keyword evidence="3" id="KW-1185">Reference proteome</keyword>
<reference evidence="2 3" key="1">
    <citation type="submission" date="2019-07" db="EMBL/GenBank/DDBJ databases">
        <authorList>
            <person name="Li J."/>
        </authorList>
    </citation>
    <scope>NUCLEOTIDE SEQUENCE [LARGE SCALE GENOMIC DNA]</scope>
    <source>
        <strain evidence="2 3">TKL69</strain>
    </source>
</reference>
<feature type="transmembrane region" description="Helical" evidence="1">
    <location>
        <begin position="17"/>
        <end position="35"/>
    </location>
</feature>
<dbReference type="RefSeq" id="WP_143894509.1">
    <property type="nucleotide sequence ID" value="NZ_CP041666.1"/>
</dbReference>
<dbReference type="PANTHER" id="PTHR40078">
    <property type="entry name" value="INTEGRAL MEMBRANE PROTEIN-RELATED"/>
    <property type="match status" value="1"/>
</dbReference>
<dbReference type="InterPro" id="IPR038750">
    <property type="entry name" value="YczE/YyaS-like"/>
</dbReference>
<keyword evidence="1" id="KW-0472">Membrane</keyword>
<dbReference type="PANTHER" id="PTHR40078:SF1">
    <property type="entry name" value="INTEGRAL MEMBRANE PROTEIN"/>
    <property type="match status" value="1"/>
</dbReference>
<dbReference type="Proteomes" id="UP000315215">
    <property type="component" value="Chromosome"/>
</dbReference>
<name>A0A516KH28_9BACI</name>